<feature type="transmembrane region" description="Helical" evidence="1">
    <location>
        <begin position="20"/>
        <end position="42"/>
    </location>
</feature>
<accession>A0A4R0PFC3</accession>
<keyword evidence="3" id="KW-1185">Reference proteome</keyword>
<reference evidence="2 3" key="1">
    <citation type="journal article" date="2015" name="Antonie Van Leeuwenhoek">
        <title>Oricola cellulosilytica gen. nov., sp. nov., a cellulose-degrading bacterium of the family Phyllobacteriaceae isolated from surface seashore water, and emended descriptions of Mesorhizobium loti and Phyllobacterium myrsinacearum.</title>
        <authorList>
            <person name="Hameed A."/>
            <person name="Shahina M."/>
            <person name="Lai W.A."/>
            <person name="Lin S.Y."/>
            <person name="Young L.S."/>
            <person name="Liu Y.C."/>
            <person name="Hsu Y.H."/>
            <person name="Young C.C."/>
        </authorList>
    </citation>
    <scope>NUCLEOTIDE SEQUENCE [LARGE SCALE GENOMIC DNA]</scope>
    <source>
        <strain evidence="2 3">KCTC 52183</strain>
    </source>
</reference>
<dbReference type="RefSeq" id="WP_131567253.1">
    <property type="nucleotide sequence ID" value="NZ_JAINFK010000004.1"/>
</dbReference>
<dbReference type="EMBL" id="SJST01000002">
    <property type="protein sequence ID" value="TCD15289.1"/>
    <property type="molecule type" value="Genomic_DNA"/>
</dbReference>
<gene>
    <name evidence="2" type="ORF">E0D97_07065</name>
</gene>
<evidence type="ECO:0000256" key="1">
    <source>
        <dbReference type="SAM" id="Phobius"/>
    </source>
</evidence>
<feature type="transmembrane region" description="Helical" evidence="1">
    <location>
        <begin position="114"/>
        <end position="135"/>
    </location>
</feature>
<keyword evidence="1" id="KW-0812">Transmembrane</keyword>
<evidence type="ECO:0000313" key="2">
    <source>
        <dbReference type="EMBL" id="TCD15289.1"/>
    </source>
</evidence>
<keyword evidence="1" id="KW-1133">Transmembrane helix</keyword>
<organism evidence="2 3">
    <name type="scientific">Oricola cellulosilytica</name>
    <dbReference type="NCBI Taxonomy" id="1429082"/>
    <lineage>
        <taxon>Bacteria</taxon>
        <taxon>Pseudomonadati</taxon>
        <taxon>Pseudomonadota</taxon>
        <taxon>Alphaproteobacteria</taxon>
        <taxon>Hyphomicrobiales</taxon>
        <taxon>Ahrensiaceae</taxon>
        <taxon>Oricola</taxon>
    </lineage>
</organism>
<proteinExistence type="predicted"/>
<dbReference type="AlphaFoldDB" id="A0A4R0PFC3"/>
<protein>
    <submittedName>
        <fullName evidence="2">Uncharacterized protein</fullName>
    </submittedName>
</protein>
<sequence length="154" mass="16968">MFTAFTHIRRERSRHHLRAVALILATLVFANIVAFTGLGVAARADMMDGALPYAPVFSKQPVFQAFEPDGAVAVDRTMVVSSIKPVTRSALRAAPPDSARNFVATRSGEPRDRFWLIVIMTAALGLLGGVSLYMLRSLANEVAASDRRRRRMRL</sequence>
<evidence type="ECO:0000313" key="3">
    <source>
        <dbReference type="Proteomes" id="UP000291301"/>
    </source>
</evidence>
<comment type="caution">
    <text evidence="2">The sequence shown here is derived from an EMBL/GenBank/DDBJ whole genome shotgun (WGS) entry which is preliminary data.</text>
</comment>
<dbReference type="Proteomes" id="UP000291301">
    <property type="component" value="Unassembled WGS sequence"/>
</dbReference>
<keyword evidence="1" id="KW-0472">Membrane</keyword>
<name>A0A4R0PFC3_9HYPH</name>